<dbReference type="Proteomes" id="UP000813462">
    <property type="component" value="Unassembled WGS sequence"/>
</dbReference>
<dbReference type="Gene3D" id="2.40.70.10">
    <property type="entry name" value="Acid Proteases"/>
    <property type="match status" value="1"/>
</dbReference>
<dbReference type="EMBL" id="JAEACU010000010">
    <property type="protein sequence ID" value="KAH7516192.1"/>
    <property type="molecule type" value="Genomic_DNA"/>
</dbReference>
<comment type="caution">
    <text evidence="2">The sequence shown here is derived from an EMBL/GenBank/DDBJ whole genome shotgun (WGS) entry which is preliminary data.</text>
</comment>
<dbReference type="AlphaFoldDB" id="A0A978UMZ0"/>
<name>A0A978UMZ0_ZIZJJ</name>
<organism evidence="2 3">
    <name type="scientific">Ziziphus jujuba var. spinosa</name>
    <dbReference type="NCBI Taxonomy" id="714518"/>
    <lineage>
        <taxon>Eukaryota</taxon>
        <taxon>Viridiplantae</taxon>
        <taxon>Streptophyta</taxon>
        <taxon>Embryophyta</taxon>
        <taxon>Tracheophyta</taxon>
        <taxon>Spermatophyta</taxon>
        <taxon>Magnoliopsida</taxon>
        <taxon>eudicotyledons</taxon>
        <taxon>Gunneridae</taxon>
        <taxon>Pentapetalae</taxon>
        <taxon>rosids</taxon>
        <taxon>fabids</taxon>
        <taxon>Rosales</taxon>
        <taxon>Rhamnaceae</taxon>
        <taxon>Paliureae</taxon>
        <taxon>Ziziphus</taxon>
    </lineage>
</organism>
<accession>A0A978UMZ0</accession>
<sequence length="145" mass="16293">MVTTKVNVNLLLGHLCPLLVTRSNSTRPGPVARLIGDEGENLSQGDDQDVNSKISFHTIVGTDHSQTLQVTGRIRDWDLMVLIDRGSSHNFIDQSVLQKLGLLMNHNKKFSVSSPTRNALIALDYATRFLYRYKDIPSWLINTFV</sequence>
<gene>
    <name evidence="2" type="ORF">FEM48_Zijuj10G0109300</name>
</gene>
<protein>
    <submittedName>
        <fullName evidence="2">Uncharacterized protein</fullName>
    </submittedName>
</protein>
<evidence type="ECO:0000313" key="3">
    <source>
        <dbReference type="Proteomes" id="UP000813462"/>
    </source>
</evidence>
<evidence type="ECO:0000313" key="2">
    <source>
        <dbReference type="EMBL" id="KAH7516192.1"/>
    </source>
</evidence>
<reference evidence="2" key="1">
    <citation type="journal article" date="2021" name="Front. Plant Sci.">
        <title>Chromosome-Scale Genome Assembly for Chinese Sour Jujube and Insights Into Its Genome Evolution and Domestication Signature.</title>
        <authorList>
            <person name="Shen L.-Y."/>
            <person name="Luo H."/>
            <person name="Wang X.-L."/>
            <person name="Wang X.-M."/>
            <person name="Qiu X.-J."/>
            <person name="Liu H."/>
            <person name="Zhou S.-S."/>
            <person name="Jia K.-H."/>
            <person name="Nie S."/>
            <person name="Bao Y.-T."/>
            <person name="Zhang R.-G."/>
            <person name="Yun Q.-Z."/>
            <person name="Chai Y.-H."/>
            <person name="Lu J.-Y."/>
            <person name="Li Y."/>
            <person name="Zhao S.-W."/>
            <person name="Mao J.-F."/>
            <person name="Jia S.-G."/>
            <person name="Mao Y.-M."/>
        </authorList>
    </citation>
    <scope>NUCLEOTIDE SEQUENCE</scope>
    <source>
        <strain evidence="2">AT0</strain>
        <tissue evidence="2">Leaf</tissue>
    </source>
</reference>
<evidence type="ECO:0000256" key="1">
    <source>
        <dbReference type="SAM" id="SignalP"/>
    </source>
</evidence>
<proteinExistence type="predicted"/>
<feature type="chain" id="PRO_5037179956" evidence="1">
    <location>
        <begin position="26"/>
        <end position="145"/>
    </location>
</feature>
<keyword evidence="1" id="KW-0732">Signal</keyword>
<dbReference type="InterPro" id="IPR021109">
    <property type="entry name" value="Peptidase_aspartic_dom_sf"/>
</dbReference>
<feature type="signal peptide" evidence="1">
    <location>
        <begin position="1"/>
        <end position="25"/>
    </location>
</feature>